<evidence type="ECO:0000259" key="8">
    <source>
        <dbReference type="PROSITE" id="PS50928"/>
    </source>
</evidence>
<dbReference type="CDD" id="cd06261">
    <property type="entry name" value="TM_PBP2"/>
    <property type="match status" value="1"/>
</dbReference>
<evidence type="ECO:0000256" key="4">
    <source>
        <dbReference type="ARBA" id="ARBA00022692"/>
    </source>
</evidence>
<dbReference type="PANTHER" id="PTHR43386:SF25">
    <property type="entry name" value="PEPTIDE ABC TRANSPORTER PERMEASE PROTEIN"/>
    <property type="match status" value="1"/>
</dbReference>
<evidence type="ECO:0000313" key="10">
    <source>
        <dbReference type="Proteomes" id="UP000325291"/>
    </source>
</evidence>
<dbReference type="InterPro" id="IPR000515">
    <property type="entry name" value="MetI-like"/>
</dbReference>
<keyword evidence="10" id="KW-1185">Reference proteome</keyword>
<feature type="domain" description="ABC transmembrane type-1" evidence="8">
    <location>
        <begin position="76"/>
        <end position="265"/>
    </location>
</feature>
<feature type="transmembrane region" description="Helical" evidence="7">
    <location>
        <begin position="12"/>
        <end position="37"/>
    </location>
</feature>
<protein>
    <submittedName>
        <fullName evidence="9">ABC transporter permease</fullName>
    </submittedName>
</protein>
<dbReference type="Pfam" id="PF00528">
    <property type="entry name" value="BPD_transp_1"/>
    <property type="match status" value="1"/>
</dbReference>
<comment type="similarity">
    <text evidence="7">Belongs to the binding-protein-dependent transport system permease family.</text>
</comment>
<evidence type="ECO:0000256" key="5">
    <source>
        <dbReference type="ARBA" id="ARBA00022989"/>
    </source>
</evidence>
<dbReference type="InterPro" id="IPR035906">
    <property type="entry name" value="MetI-like_sf"/>
</dbReference>
<dbReference type="RefSeq" id="WP_111369294.1">
    <property type="nucleotide sequence ID" value="NZ_JASHJG010000092.1"/>
</dbReference>
<dbReference type="PROSITE" id="PS50928">
    <property type="entry name" value="ABC_TM1"/>
    <property type="match status" value="1"/>
</dbReference>
<evidence type="ECO:0000256" key="3">
    <source>
        <dbReference type="ARBA" id="ARBA00022475"/>
    </source>
</evidence>
<feature type="transmembrane region" description="Helical" evidence="7">
    <location>
        <begin position="141"/>
        <end position="158"/>
    </location>
</feature>
<keyword evidence="5 7" id="KW-1133">Transmembrane helix</keyword>
<comment type="caution">
    <text evidence="9">The sequence shown here is derived from an EMBL/GenBank/DDBJ whole genome shotgun (WGS) entry which is preliminary data.</text>
</comment>
<keyword evidence="2 7" id="KW-0813">Transport</keyword>
<dbReference type="Gene3D" id="1.10.3720.10">
    <property type="entry name" value="MetI-like"/>
    <property type="match status" value="1"/>
</dbReference>
<comment type="subcellular location">
    <subcellularLocation>
        <location evidence="1 7">Cell membrane</location>
        <topology evidence="1 7">Multi-pass membrane protein</topology>
    </subcellularLocation>
</comment>
<evidence type="ECO:0000256" key="1">
    <source>
        <dbReference type="ARBA" id="ARBA00004651"/>
    </source>
</evidence>
<dbReference type="Proteomes" id="UP000325291">
    <property type="component" value="Unassembled WGS sequence"/>
</dbReference>
<sequence length="280" mass="29928">MNVQAKPWFGGVRFNVVFGIAVVGFMFAVALVGPWFAPADPLAINIRARLATPGGDYLLGADEFGRDVLSRLIAGARTSVVIALVTVAIAVALGTIFGVLAGYRRGWTDRCLMIVNDSMLAFPGLLLALGIMAVFGASRDGIIIALGLAYAPVVVRVVRGTVLSLREQEFIEASRVIGNPEWLTMLRHVLPNCLAPLLVVATMMFGWVILSESALSFLGLGVPPPAPSWGNMLSTARPYINQAPQLIVFPGLCISITLLGVNMLGDAIRDWLDPKMERAA</sequence>
<dbReference type="AlphaFoldDB" id="A0A5A9YXG3"/>
<dbReference type="EMBL" id="VINQ01000030">
    <property type="protein sequence ID" value="KAA0909611.1"/>
    <property type="molecule type" value="Genomic_DNA"/>
</dbReference>
<keyword evidence="4 7" id="KW-0812">Transmembrane</keyword>
<gene>
    <name evidence="9" type="ORF">FLO80_20785</name>
</gene>
<feature type="transmembrane region" description="Helical" evidence="7">
    <location>
        <begin position="247"/>
        <end position="268"/>
    </location>
</feature>
<dbReference type="GO" id="GO:0055085">
    <property type="term" value="P:transmembrane transport"/>
    <property type="evidence" value="ECO:0007669"/>
    <property type="project" value="InterPro"/>
</dbReference>
<keyword evidence="3" id="KW-1003">Cell membrane</keyword>
<keyword evidence="6 7" id="KW-0472">Membrane</keyword>
<dbReference type="InterPro" id="IPR050366">
    <property type="entry name" value="BP-dependent_transpt_permease"/>
</dbReference>
<reference evidence="9 10" key="1">
    <citation type="submission" date="2019-07" db="EMBL/GenBank/DDBJ databases">
        <title>Aquicoccus porphyridii gen. nov., sp. nov., isolated from a small marine red alga, Porphyridium marinum.</title>
        <authorList>
            <person name="Liu L."/>
        </authorList>
    </citation>
    <scope>NUCLEOTIDE SEQUENCE [LARGE SCALE GENOMIC DNA]</scope>
    <source>
        <strain evidence="9 10">L1 8-17</strain>
    </source>
</reference>
<dbReference type="GO" id="GO:0005886">
    <property type="term" value="C:plasma membrane"/>
    <property type="evidence" value="ECO:0007669"/>
    <property type="project" value="UniProtKB-SubCell"/>
</dbReference>
<proteinExistence type="inferred from homology"/>
<feature type="transmembrane region" description="Helical" evidence="7">
    <location>
        <begin position="80"/>
        <end position="102"/>
    </location>
</feature>
<accession>A0A5A9YXG3</accession>
<feature type="transmembrane region" description="Helical" evidence="7">
    <location>
        <begin position="189"/>
        <end position="210"/>
    </location>
</feature>
<feature type="transmembrane region" description="Helical" evidence="7">
    <location>
        <begin position="114"/>
        <end position="135"/>
    </location>
</feature>
<evidence type="ECO:0000313" key="9">
    <source>
        <dbReference type="EMBL" id="KAA0909611.1"/>
    </source>
</evidence>
<evidence type="ECO:0000256" key="2">
    <source>
        <dbReference type="ARBA" id="ARBA00022448"/>
    </source>
</evidence>
<organism evidence="9 10">
    <name type="scientific">Aquicoccus porphyridii</name>
    <dbReference type="NCBI Taxonomy" id="1852029"/>
    <lineage>
        <taxon>Bacteria</taxon>
        <taxon>Pseudomonadati</taxon>
        <taxon>Pseudomonadota</taxon>
        <taxon>Alphaproteobacteria</taxon>
        <taxon>Rhodobacterales</taxon>
        <taxon>Paracoccaceae</taxon>
        <taxon>Aquicoccus</taxon>
    </lineage>
</organism>
<dbReference type="PANTHER" id="PTHR43386">
    <property type="entry name" value="OLIGOPEPTIDE TRANSPORT SYSTEM PERMEASE PROTEIN APPC"/>
    <property type="match status" value="1"/>
</dbReference>
<evidence type="ECO:0000256" key="7">
    <source>
        <dbReference type="RuleBase" id="RU363032"/>
    </source>
</evidence>
<evidence type="ECO:0000256" key="6">
    <source>
        <dbReference type="ARBA" id="ARBA00023136"/>
    </source>
</evidence>
<name>A0A5A9YXG3_9RHOB</name>
<dbReference type="SUPFAM" id="SSF161098">
    <property type="entry name" value="MetI-like"/>
    <property type="match status" value="1"/>
</dbReference>